<feature type="chain" id="PRO_5026291758" evidence="3">
    <location>
        <begin position="27"/>
        <end position="395"/>
    </location>
</feature>
<evidence type="ECO:0000313" key="6">
    <source>
        <dbReference type="EMBL" id="QIL48398.1"/>
    </source>
</evidence>
<name>A0A6G8ATJ3_9ENTE</name>
<keyword evidence="2" id="KW-0472">Membrane</keyword>
<evidence type="ECO:0000259" key="4">
    <source>
        <dbReference type="Pfam" id="PF06030"/>
    </source>
</evidence>
<feature type="domain" description="WxL Interacting Protein host binding" evidence="5">
    <location>
        <begin position="173"/>
        <end position="309"/>
    </location>
</feature>
<feature type="domain" description="WxL Interacting Protein peptidoglycan binding" evidence="4">
    <location>
        <begin position="40"/>
        <end position="163"/>
    </location>
</feature>
<keyword evidence="2" id="KW-0812">Transmembrane</keyword>
<feature type="compositionally biased region" description="Basic residues" evidence="1">
    <location>
        <begin position="350"/>
        <end position="362"/>
    </location>
</feature>
<feature type="region of interest" description="Disordered" evidence="1">
    <location>
        <begin position="350"/>
        <end position="395"/>
    </location>
</feature>
<evidence type="ECO:0000259" key="5">
    <source>
        <dbReference type="Pfam" id="PF11797"/>
    </source>
</evidence>
<dbReference type="EMBL" id="CP049887">
    <property type="protein sequence ID" value="QIL48398.1"/>
    <property type="molecule type" value="Genomic_DNA"/>
</dbReference>
<dbReference type="Pfam" id="PF11797">
    <property type="entry name" value="WxLIP_HBD"/>
    <property type="match status" value="1"/>
</dbReference>
<dbReference type="AlphaFoldDB" id="A0A6G8ATJ3"/>
<gene>
    <name evidence="6" type="ORF">G7082_07775</name>
</gene>
<dbReference type="RefSeq" id="WP_166034545.1">
    <property type="nucleotide sequence ID" value="NZ_CP049887.1"/>
</dbReference>
<feature type="signal peptide" evidence="3">
    <location>
        <begin position="1"/>
        <end position="26"/>
    </location>
</feature>
<protein>
    <submittedName>
        <fullName evidence="6">DUF916 and DUF3324 domain-containing protein</fullName>
    </submittedName>
</protein>
<dbReference type="Proteomes" id="UP000501747">
    <property type="component" value="Chromosome"/>
</dbReference>
<dbReference type="InterPro" id="IPR021759">
    <property type="entry name" value="WxLIP_HBD"/>
</dbReference>
<sequence length="395" mass="44458">MIKKKGFLSFLVIVIGVLFLSNTSTAADTTVKNSGKGADFGVSVIYPDNQFKETGQSGYFDLRVKPGDKQTIKIKVNNISKKEINVQAKLNRGMTNDNGLLDYSLDKKKDTQKLEDNINFYKIASIKEEKIKVPANASKEVSIDLEIPKDEFRGTVLGGVYFTQTDELSKEDQKRQVVNAFAYAVPIVLKESDETIKNKMSLGKVEPNLRNYHPYIEAELINESSALIKSLKVEGRITDKKAKEDIYVKKEEKLQMAPNSNFKFGFDMKDTATVPGDYHLKMKIEADGQPYEFEKDFKITKDQAKKINEDSVYLTKEDNNKWLIIALVVGGVVLLIIIVVVILLVRKNKKAKKKTSKKKSSSQKKSNNKKEHSKKGSSSSKKGKSSSEGKRKKHK</sequence>
<dbReference type="InterPro" id="IPR010317">
    <property type="entry name" value="WxLIP_PGBD"/>
</dbReference>
<organism evidence="6 7">
    <name type="scientific">Vagococcus hydrophili</name>
    <dbReference type="NCBI Taxonomy" id="2714947"/>
    <lineage>
        <taxon>Bacteria</taxon>
        <taxon>Bacillati</taxon>
        <taxon>Bacillota</taxon>
        <taxon>Bacilli</taxon>
        <taxon>Lactobacillales</taxon>
        <taxon>Enterococcaceae</taxon>
        <taxon>Vagococcus</taxon>
    </lineage>
</organism>
<keyword evidence="7" id="KW-1185">Reference proteome</keyword>
<dbReference type="KEGG" id="vhy:G7082_07775"/>
<keyword evidence="2" id="KW-1133">Transmembrane helix</keyword>
<evidence type="ECO:0000256" key="2">
    <source>
        <dbReference type="SAM" id="Phobius"/>
    </source>
</evidence>
<evidence type="ECO:0000313" key="7">
    <source>
        <dbReference type="Proteomes" id="UP000501747"/>
    </source>
</evidence>
<accession>A0A6G8ATJ3</accession>
<dbReference type="Pfam" id="PF06030">
    <property type="entry name" value="WxLIP_PGBD"/>
    <property type="match status" value="1"/>
</dbReference>
<evidence type="ECO:0000256" key="3">
    <source>
        <dbReference type="SAM" id="SignalP"/>
    </source>
</evidence>
<proteinExistence type="predicted"/>
<feature type="transmembrane region" description="Helical" evidence="2">
    <location>
        <begin position="322"/>
        <end position="345"/>
    </location>
</feature>
<keyword evidence="3" id="KW-0732">Signal</keyword>
<evidence type="ECO:0000256" key="1">
    <source>
        <dbReference type="SAM" id="MobiDB-lite"/>
    </source>
</evidence>
<reference evidence="6 7" key="1">
    <citation type="submission" date="2020-03" db="EMBL/GenBank/DDBJ databases">
        <title>Vagococcus sp. nov., isolated from beetles.</title>
        <authorList>
            <person name="Hyun D.-W."/>
            <person name="Bae J.-W."/>
        </authorList>
    </citation>
    <scope>NUCLEOTIDE SEQUENCE [LARGE SCALE GENOMIC DNA]</scope>
    <source>
        <strain evidence="6 7">HDW17B</strain>
    </source>
</reference>